<dbReference type="EMBL" id="JARPTC010000016">
    <property type="protein sequence ID" value="MDO7787806.1"/>
    <property type="molecule type" value="Genomic_DNA"/>
</dbReference>
<accession>A0AAW7ZFJ7</accession>
<protein>
    <submittedName>
        <fullName evidence="2">DegV family protein</fullName>
    </submittedName>
</protein>
<reference evidence="2" key="1">
    <citation type="journal article" date="2023" name="J. Hazard. Mater.">
        <title>Anaerobic biodegradation of pyrene and benzo[a]pyrene by a new sulfate-reducing Desulforamulus aquiferis strain DSA.</title>
        <authorList>
            <person name="Zhang Z."/>
            <person name="Sun J."/>
            <person name="Gong X."/>
            <person name="Wang C."/>
            <person name="Wang H."/>
        </authorList>
    </citation>
    <scope>NUCLEOTIDE SEQUENCE</scope>
    <source>
        <strain evidence="2">DSA</strain>
    </source>
</reference>
<dbReference type="InterPro" id="IPR043168">
    <property type="entry name" value="DegV_C"/>
</dbReference>
<keyword evidence="3" id="KW-1185">Reference proteome</keyword>
<reference evidence="2" key="2">
    <citation type="submission" date="2023-03" db="EMBL/GenBank/DDBJ databases">
        <authorList>
            <person name="Zhang Z."/>
        </authorList>
    </citation>
    <scope>NUCLEOTIDE SEQUENCE</scope>
    <source>
        <strain evidence="2">DSA</strain>
    </source>
</reference>
<keyword evidence="1" id="KW-0446">Lipid-binding</keyword>
<dbReference type="InterPro" id="IPR003797">
    <property type="entry name" value="DegV"/>
</dbReference>
<dbReference type="PROSITE" id="PS51482">
    <property type="entry name" value="DEGV"/>
    <property type="match status" value="1"/>
</dbReference>
<dbReference type="GO" id="GO:0008289">
    <property type="term" value="F:lipid binding"/>
    <property type="evidence" value="ECO:0007669"/>
    <property type="project" value="UniProtKB-KW"/>
</dbReference>
<dbReference type="SUPFAM" id="SSF82549">
    <property type="entry name" value="DAK1/DegV-like"/>
    <property type="match status" value="1"/>
</dbReference>
<dbReference type="NCBIfam" id="TIGR00762">
    <property type="entry name" value="DegV"/>
    <property type="match status" value="1"/>
</dbReference>
<evidence type="ECO:0000256" key="1">
    <source>
        <dbReference type="ARBA" id="ARBA00023121"/>
    </source>
</evidence>
<name>A0AAW7ZFJ7_9FIRM</name>
<evidence type="ECO:0000313" key="2">
    <source>
        <dbReference type="EMBL" id="MDO7787806.1"/>
    </source>
</evidence>
<dbReference type="InterPro" id="IPR050270">
    <property type="entry name" value="DegV_domain_contain"/>
</dbReference>
<dbReference type="RefSeq" id="WP_304543161.1">
    <property type="nucleotide sequence ID" value="NZ_JARPTC010000016.1"/>
</dbReference>
<dbReference type="PANTHER" id="PTHR33434:SF2">
    <property type="entry name" value="FATTY ACID-BINDING PROTEIN TM_1468"/>
    <property type="match status" value="1"/>
</dbReference>
<sequence>MSVKIVTDSTSYIPLELRKKYDITVVSLSVTFDSETYREEEIDNLTFYNKMSRSKTIPTSSQPSPQEIFQVFEKLVLEGHSVVGIFLSSEMSGTFSGACLVKKMIIEKYPDACIEIIDSRSNCMELGFAALAAARAASYGQAMAGVINETKRVIARSRFIFVPDTLEYLHKGGRIGGASALLGSLLQIRPILTVIDGKTALLSKVRKKDRAVQEIIKIFLQDTKSRGLGEAVIHHINYEPEARKLARQLEDTLGEALPVCAIGPVIGLHVGPGTLGIAYYTKE</sequence>
<evidence type="ECO:0000313" key="3">
    <source>
        <dbReference type="Proteomes" id="UP001172911"/>
    </source>
</evidence>
<gene>
    <name evidence="2" type="ORF">P6N53_11305</name>
</gene>
<organism evidence="2 3">
    <name type="scientific">Desulforamulus aquiferis</name>
    <dbReference type="NCBI Taxonomy" id="1397668"/>
    <lineage>
        <taxon>Bacteria</taxon>
        <taxon>Bacillati</taxon>
        <taxon>Bacillota</taxon>
        <taxon>Clostridia</taxon>
        <taxon>Eubacteriales</taxon>
        <taxon>Peptococcaceae</taxon>
        <taxon>Desulforamulus</taxon>
    </lineage>
</organism>
<comment type="caution">
    <text evidence="2">The sequence shown here is derived from an EMBL/GenBank/DDBJ whole genome shotgun (WGS) entry which is preliminary data.</text>
</comment>
<dbReference type="Gene3D" id="3.30.1180.10">
    <property type="match status" value="1"/>
</dbReference>
<dbReference type="Gene3D" id="3.40.50.10170">
    <property type="match status" value="1"/>
</dbReference>
<dbReference type="AlphaFoldDB" id="A0AAW7ZFJ7"/>
<dbReference type="Pfam" id="PF02645">
    <property type="entry name" value="DegV"/>
    <property type="match status" value="1"/>
</dbReference>
<proteinExistence type="predicted"/>
<dbReference type="Proteomes" id="UP001172911">
    <property type="component" value="Unassembled WGS sequence"/>
</dbReference>
<dbReference type="PANTHER" id="PTHR33434">
    <property type="entry name" value="DEGV DOMAIN-CONTAINING PROTEIN DR_1986-RELATED"/>
    <property type="match status" value="1"/>
</dbReference>